<gene>
    <name evidence="1" type="ORF">SAMN05421733_11086</name>
</gene>
<protein>
    <submittedName>
        <fullName evidence="1">Histidine phosphatase superfamily (Branch 1)</fullName>
    </submittedName>
</protein>
<reference evidence="2" key="1">
    <citation type="submission" date="2016-09" db="EMBL/GenBank/DDBJ databases">
        <authorList>
            <person name="Varghese N."/>
            <person name="Submissions S."/>
        </authorList>
    </citation>
    <scope>NUCLEOTIDE SEQUENCE [LARGE SCALE GENOMIC DNA]</scope>
    <source>
        <strain evidence="2">ANC 4422</strain>
    </source>
</reference>
<sequence>MAIFLIRHAQSEANIDERTQSHADIVLTELEWQQAQALVDRLPCIQQLMISKYICTSQTAQGIVQRDDVSPEINSYIHEFSYLSAKKCENTNMQDRKTCVDAYWHRMDYDYRY</sequence>
<dbReference type="AlphaFoldDB" id="A0A1G6JCJ8"/>
<name>A0A1G6JCJ8_9GAMM</name>
<accession>A0A1G6JCJ8</accession>
<dbReference type="Gene3D" id="3.40.50.1240">
    <property type="entry name" value="Phosphoglycerate mutase-like"/>
    <property type="match status" value="1"/>
</dbReference>
<evidence type="ECO:0000313" key="2">
    <source>
        <dbReference type="Proteomes" id="UP000242501"/>
    </source>
</evidence>
<organism evidence="1 2">
    <name type="scientific">Acinetobacter boissieri</name>
    <dbReference type="NCBI Taxonomy" id="1219383"/>
    <lineage>
        <taxon>Bacteria</taxon>
        <taxon>Pseudomonadati</taxon>
        <taxon>Pseudomonadota</taxon>
        <taxon>Gammaproteobacteria</taxon>
        <taxon>Moraxellales</taxon>
        <taxon>Moraxellaceae</taxon>
        <taxon>Acinetobacter</taxon>
    </lineage>
</organism>
<proteinExistence type="predicted"/>
<dbReference type="STRING" id="1219383.SAMN05421733_11086"/>
<dbReference type="InterPro" id="IPR013078">
    <property type="entry name" value="His_Pase_superF_clade-1"/>
</dbReference>
<dbReference type="Pfam" id="PF00300">
    <property type="entry name" value="His_Phos_1"/>
    <property type="match status" value="1"/>
</dbReference>
<dbReference type="InterPro" id="IPR029033">
    <property type="entry name" value="His_PPase_superfam"/>
</dbReference>
<dbReference type="SUPFAM" id="SSF53254">
    <property type="entry name" value="Phosphoglycerate mutase-like"/>
    <property type="match status" value="1"/>
</dbReference>
<keyword evidence="2" id="KW-1185">Reference proteome</keyword>
<dbReference type="CDD" id="cd07067">
    <property type="entry name" value="HP_PGM_like"/>
    <property type="match status" value="1"/>
</dbReference>
<dbReference type="Proteomes" id="UP000242501">
    <property type="component" value="Unassembled WGS sequence"/>
</dbReference>
<evidence type="ECO:0000313" key="1">
    <source>
        <dbReference type="EMBL" id="SDC15636.1"/>
    </source>
</evidence>
<dbReference type="EMBL" id="FMYL01000010">
    <property type="protein sequence ID" value="SDC15636.1"/>
    <property type="molecule type" value="Genomic_DNA"/>
</dbReference>